<dbReference type="EMBL" id="CP012159">
    <property type="protein sequence ID" value="AKT43796.1"/>
    <property type="molecule type" value="Genomic_DNA"/>
</dbReference>
<dbReference type="OrthoDB" id="9808980at2"/>
<keyword evidence="5 6" id="KW-0408">Iron</keyword>
<dbReference type="PATRIC" id="fig|52.7.peg.8836"/>
<dbReference type="Proteomes" id="UP000067626">
    <property type="component" value="Chromosome"/>
</dbReference>
<dbReference type="InterPro" id="IPR018527">
    <property type="entry name" value="Rubredoxin_Fe_BS"/>
</dbReference>
<proteinExistence type="inferred from homology"/>
<dbReference type="PRINTS" id="PR00163">
    <property type="entry name" value="RUBREDOXIN"/>
</dbReference>
<evidence type="ECO:0000256" key="4">
    <source>
        <dbReference type="ARBA" id="ARBA00022982"/>
    </source>
</evidence>
<dbReference type="GO" id="GO:0043448">
    <property type="term" value="P:alkane catabolic process"/>
    <property type="evidence" value="ECO:0007669"/>
    <property type="project" value="TreeGrafter"/>
</dbReference>
<dbReference type="Gene3D" id="2.20.28.10">
    <property type="match status" value="1"/>
</dbReference>
<feature type="binding site" evidence="7">
    <location>
        <position position="43"/>
    </location>
    <ligand>
        <name>Fe cation</name>
        <dbReference type="ChEBI" id="CHEBI:24875"/>
    </ligand>
</feature>
<feature type="domain" description="Rubredoxin-like" evidence="8">
    <location>
        <begin position="5"/>
        <end position="56"/>
    </location>
</feature>
<keyword evidence="2 6" id="KW-0813">Transport</keyword>
<evidence type="ECO:0000259" key="8">
    <source>
        <dbReference type="PROSITE" id="PS50903"/>
    </source>
</evidence>
<comment type="similarity">
    <text evidence="1 6">Belongs to the rubredoxin family.</text>
</comment>
<keyword evidence="10" id="KW-1185">Reference proteome</keyword>
<feature type="binding site" evidence="7">
    <location>
        <position position="46"/>
    </location>
    <ligand>
        <name>Fe cation</name>
        <dbReference type="ChEBI" id="CHEBI:24875"/>
    </ligand>
</feature>
<keyword evidence="4 6" id="KW-0249">Electron transport</keyword>
<dbReference type="PROSITE" id="PS00202">
    <property type="entry name" value="RUBREDOXIN"/>
    <property type="match status" value="1"/>
</dbReference>
<dbReference type="RefSeq" id="WP_050435214.1">
    <property type="nucleotide sequence ID" value="NZ_CP012159.1"/>
</dbReference>
<gene>
    <name evidence="9" type="primary">rubA</name>
    <name evidence="9" type="ORF">CMC5_080330</name>
</gene>
<dbReference type="InterPro" id="IPR024922">
    <property type="entry name" value="Rubredoxin"/>
</dbReference>
<dbReference type="InterPro" id="IPR024935">
    <property type="entry name" value="Rubredoxin_dom"/>
</dbReference>
<dbReference type="FunFam" id="2.20.28.10:FF:000001">
    <property type="entry name" value="Rubredoxin"/>
    <property type="match status" value="1"/>
</dbReference>
<evidence type="ECO:0000256" key="3">
    <source>
        <dbReference type="ARBA" id="ARBA00022723"/>
    </source>
</evidence>
<evidence type="ECO:0000256" key="5">
    <source>
        <dbReference type="ARBA" id="ARBA00023004"/>
    </source>
</evidence>
<evidence type="ECO:0000313" key="9">
    <source>
        <dbReference type="EMBL" id="AKT43796.1"/>
    </source>
</evidence>
<dbReference type="STRING" id="52.CMC5_080330"/>
<comment type="cofactor">
    <cofactor evidence="6 7">
        <name>Fe(3+)</name>
        <dbReference type="ChEBI" id="CHEBI:29034"/>
    </cofactor>
    <text evidence="6 7">Binds 1 Fe(3+) ion per subunit.</text>
</comment>
<dbReference type="SUPFAM" id="SSF57802">
    <property type="entry name" value="Rubredoxin-like"/>
    <property type="match status" value="1"/>
</dbReference>
<organism evidence="9 10">
    <name type="scientific">Chondromyces crocatus</name>
    <dbReference type="NCBI Taxonomy" id="52"/>
    <lineage>
        <taxon>Bacteria</taxon>
        <taxon>Pseudomonadati</taxon>
        <taxon>Myxococcota</taxon>
        <taxon>Polyangia</taxon>
        <taxon>Polyangiales</taxon>
        <taxon>Polyangiaceae</taxon>
        <taxon>Chondromyces</taxon>
    </lineage>
</organism>
<reference evidence="9 10" key="1">
    <citation type="submission" date="2015-07" db="EMBL/GenBank/DDBJ databases">
        <title>Genome analysis of myxobacterium Chondromyces crocatus Cm c5 reveals a high potential for natural compound synthesis and the genetic basis for the loss of fruiting body formation.</title>
        <authorList>
            <person name="Zaburannyi N."/>
            <person name="Bunk B."/>
            <person name="Maier J."/>
            <person name="Overmann J."/>
            <person name="Mueller R."/>
        </authorList>
    </citation>
    <scope>NUCLEOTIDE SEQUENCE [LARGE SCALE GENOMIC DNA]</scope>
    <source>
        <strain evidence="9 10">Cm c5</strain>
    </source>
</reference>
<dbReference type="Pfam" id="PF00301">
    <property type="entry name" value="Rubredoxin"/>
    <property type="match status" value="1"/>
</dbReference>
<evidence type="ECO:0000313" key="10">
    <source>
        <dbReference type="Proteomes" id="UP000067626"/>
    </source>
</evidence>
<dbReference type="GO" id="GO:0009055">
    <property type="term" value="F:electron transfer activity"/>
    <property type="evidence" value="ECO:0007669"/>
    <property type="project" value="InterPro"/>
</dbReference>
<sequence length="57" mass="6336">MASKRQKYRCTVCEHVYDPDLGDPDSGIPPGTAFEDIDENWMCPVCGATKADFEPLD</sequence>
<evidence type="ECO:0000256" key="7">
    <source>
        <dbReference type="PIRSR" id="PIRSR000071-1"/>
    </source>
</evidence>
<evidence type="ECO:0000256" key="2">
    <source>
        <dbReference type="ARBA" id="ARBA00022448"/>
    </source>
</evidence>
<name>A0A0K1ESF3_CHOCO</name>
<keyword evidence="3 6" id="KW-0479">Metal-binding</keyword>
<dbReference type="AlphaFoldDB" id="A0A0K1ESF3"/>
<dbReference type="GO" id="GO:0005506">
    <property type="term" value="F:iron ion binding"/>
    <property type="evidence" value="ECO:0007669"/>
    <property type="project" value="InterPro"/>
</dbReference>
<feature type="binding site" evidence="7">
    <location>
        <position position="13"/>
    </location>
    <ligand>
        <name>Fe cation</name>
        <dbReference type="ChEBI" id="CHEBI:24875"/>
    </ligand>
</feature>
<dbReference type="NCBIfam" id="NF045768">
    <property type="entry name" value="RubredRD"/>
    <property type="match status" value="1"/>
</dbReference>
<dbReference type="PANTHER" id="PTHR47627:SF1">
    <property type="entry name" value="RUBREDOXIN-1-RELATED"/>
    <property type="match status" value="1"/>
</dbReference>
<dbReference type="InterPro" id="IPR050526">
    <property type="entry name" value="Rubredoxin_ET"/>
</dbReference>
<protein>
    <recommendedName>
        <fullName evidence="6">Rubredoxin</fullName>
    </recommendedName>
</protein>
<evidence type="ECO:0000256" key="6">
    <source>
        <dbReference type="PIRNR" id="PIRNR000071"/>
    </source>
</evidence>
<dbReference type="PANTHER" id="PTHR47627">
    <property type="entry name" value="RUBREDOXIN"/>
    <property type="match status" value="1"/>
</dbReference>
<dbReference type="CDD" id="cd00730">
    <property type="entry name" value="rubredoxin"/>
    <property type="match status" value="1"/>
</dbReference>
<dbReference type="KEGG" id="ccro:CMC5_080330"/>
<dbReference type="PROSITE" id="PS50903">
    <property type="entry name" value="RUBREDOXIN_LIKE"/>
    <property type="match status" value="1"/>
</dbReference>
<dbReference type="PIRSF" id="PIRSF000071">
    <property type="entry name" value="Rubredoxin"/>
    <property type="match status" value="1"/>
</dbReference>
<dbReference type="InterPro" id="IPR024934">
    <property type="entry name" value="Rubredoxin-like_dom"/>
</dbReference>
<accession>A0A0K1ESF3</accession>
<evidence type="ECO:0000256" key="1">
    <source>
        <dbReference type="ARBA" id="ARBA00005337"/>
    </source>
</evidence>
<feature type="binding site" evidence="7">
    <location>
        <position position="10"/>
    </location>
    <ligand>
        <name>Fe cation</name>
        <dbReference type="ChEBI" id="CHEBI:24875"/>
    </ligand>
</feature>